<feature type="non-terminal residue" evidence="1">
    <location>
        <position position="211"/>
    </location>
</feature>
<dbReference type="HOGENOM" id="CLU_113568_0_0_1"/>
<feature type="non-terminal residue" evidence="1">
    <location>
        <position position="1"/>
    </location>
</feature>
<keyword evidence="2" id="KW-1185">Reference proteome</keyword>
<accession>A0A0C9ZUS9</accession>
<evidence type="ECO:0000313" key="2">
    <source>
        <dbReference type="Proteomes" id="UP000054018"/>
    </source>
</evidence>
<proteinExistence type="predicted"/>
<evidence type="ECO:0000313" key="1">
    <source>
        <dbReference type="EMBL" id="KIK29769.1"/>
    </source>
</evidence>
<name>A0A0C9ZUS9_9AGAM</name>
<dbReference type="AlphaFoldDB" id="A0A0C9ZUS9"/>
<dbReference type="EMBL" id="KN833688">
    <property type="protein sequence ID" value="KIK29769.1"/>
    <property type="molecule type" value="Genomic_DNA"/>
</dbReference>
<dbReference type="OrthoDB" id="2649623at2759"/>
<organism evidence="1 2">
    <name type="scientific">Pisolithus microcarpus 441</name>
    <dbReference type="NCBI Taxonomy" id="765257"/>
    <lineage>
        <taxon>Eukaryota</taxon>
        <taxon>Fungi</taxon>
        <taxon>Dikarya</taxon>
        <taxon>Basidiomycota</taxon>
        <taxon>Agaricomycotina</taxon>
        <taxon>Agaricomycetes</taxon>
        <taxon>Agaricomycetidae</taxon>
        <taxon>Boletales</taxon>
        <taxon>Sclerodermatineae</taxon>
        <taxon>Pisolithaceae</taxon>
        <taxon>Pisolithus</taxon>
    </lineage>
</organism>
<sequence>NVDTIKTTYSRFHPTNTYFSARHDRQENAVWTESHHWNAELGSPAQSVQELRKLACLQDFYPGGHKSLEDSYIRIPMTAVDSGLELQNDDGSLMAFVCTAMPKDLKDLLYPSLVACLDGPDLFSIRLPSPANENPPQPFDCLHFSWYNRYTTKGNDAPSDVHPYELRLGNSRTNVWQMLPYTSSDMAEYGQLFDRLVQAFQDVFLWIGSVV</sequence>
<reference evidence="1 2" key="1">
    <citation type="submission" date="2014-04" db="EMBL/GenBank/DDBJ databases">
        <authorList>
            <consortium name="DOE Joint Genome Institute"/>
            <person name="Kuo A."/>
            <person name="Kohler A."/>
            <person name="Costa M.D."/>
            <person name="Nagy L.G."/>
            <person name="Floudas D."/>
            <person name="Copeland A."/>
            <person name="Barry K.W."/>
            <person name="Cichocki N."/>
            <person name="Veneault-Fourrey C."/>
            <person name="LaButti K."/>
            <person name="Lindquist E.A."/>
            <person name="Lipzen A."/>
            <person name="Lundell T."/>
            <person name="Morin E."/>
            <person name="Murat C."/>
            <person name="Sun H."/>
            <person name="Tunlid A."/>
            <person name="Henrissat B."/>
            <person name="Grigoriev I.V."/>
            <person name="Hibbett D.S."/>
            <person name="Martin F."/>
            <person name="Nordberg H.P."/>
            <person name="Cantor M.N."/>
            <person name="Hua S.X."/>
        </authorList>
    </citation>
    <scope>NUCLEOTIDE SEQUENCE [LARGE SCALE GENOMIC DNA]</scope>
    <source>
        <strain evidence="1 2">441</strain>
    </source>
</reference>
<dbReference type="Proteomes" id="UP000054018">
    <property type="component" value="Unassembled WGS sequence"/>
</dbReference>
<dbReference type="STRING" id="765257.A0A0C9ZUS9"/>
<protein>
    <submittedName>
        <fullName evidence="1">Uncharacterized protein</fullName>
    </submittedName>
</protein>
<reference evidence="2" key="2">
    <citation type="submission" date="2015-01" db="EMBL/GenBank/DDBJ databases">
        <title>Evolutionary Origins and Diversification of the Mycorrhizal Mutualists.</title>
        <authorList>
            <consortium name="DOE Joint Genome Institute"/>
            <consortium name="Mycorrhizal Genomics Consortium"/>
            <person name="Kohler A."/>
            <person name="Kuo A."/>
            <person name="Nagy L.G."/>
            <person name="Floudas D."/>
            <person name="Copeland A."/>
            <person name="Barry K.W."/>
            <person name="Cichocki N."/>
            <person name="Veneault-Fourrey C."/>
            <person name="LaButti K."/>
            <person name="Lindquist E.A."/>
            <person name="Lipzen A."/>
            <person name="Lundell T."/>
            <person name="Morin E."/>
            <person name="Murat C."/>
            <person name="Riley R."/>
            <person name="Ohm R."/>
            <person name="Sun H."/>
            <person name="Tunlid A."/>
            <person name="Henrissat B."/>
            <person name="Grigoriev I.V."/>
            <person name="Hibbett D.S."/>
            <person name="Martin F."/>
        </authorList>
    </citation>
    <scope>NUCLEOTIDE SEQUENCE [LARGE SCALE GENOMIC DNA]</scope>
    <source>
        <strain evidence="2">441</strain>
    </source>
</reference>
<gene>
    <name evidence="1" type="ORF">PISMIDRAFT_38768</name>
</gene>